<reference evidence="12" key="1">
    <citation type="journal article" date="2010" name="Science">
        <title>Plasticity of animal genome architecture unmasked by rapid evolution of a pelagic tunicate.</title>
        <authorList>
            <person name="Denoeud F."/>
            <person name="Henriet S."/>
            <person name="Mungpakdee S."/>
            <person name="Aury J.M."/>
            <person name="Da Silva C."/>
            <person name="Brinkmann H."/>
            <person name="Mikhaleva J."/>
            <person name="Olsen L.C."/>
            <person name="Jubin C."/>
            <person name="Canestro C."/>
            <person name="Bouquet J.M."/>
            <person name="Danks G."/>
            <person name="Poulain J."/>
            <person name="Campsteijn C."/>
            <person name="Adamski M."/>
            <person name="Cross I."/>
            <person name="Yadetie F."/>
            <person name="Muffato M."/>
            <person name="Louis A."/>
            <person name="Butcher S."/>
            <person name="Tsagkogeorga G."/>
            <person name="Konrad A."/>
            <person name="Singh S."/>
            <person name="Jensen M.F."/>
            <person name="Cong E.H."/>
            <person name="Eikeseth-Otteraa H."/>
            <person name="Noel B."/>
            <person name="Anthouard V."/>
            <person name="Porcel B.M."/>
            <person name="Kachouri-Lafond R."/>
            <person name="Nishino A."/>
            <person name="Ugolini M."/>
            <person name="Chourrout P."/>
            <person name="Nishida H."/>
            <person name="Aasland R."/>
            <person name="Huzurbazar S."/>
            <person name="Westhof E."/>
            <person name="Delsuc F."/>
            <person name="Lehrach H."/>
            <person name="Reinhardt R."/>
            <person name="Weissenbach J."/>
            <person name="Roy S.W."/>
            <person name="Artiguenave F."/>
            <person name="Postlethwait J.H."/>
            <person name="Manak J.R."/>
            <person name="Thompson E.M."/>
            <person name="Jaillon O."/>
            <person name="Du Pasquier L."/>
            <person name="Boudinot P."/>
            <person name="Liberles D.A."/>
            <person name="Volff J.N."/>
            <person name="Philippe H."/>
            <person name="Lenhard B."/>
            <person name="Roest Crollius H."/>
            <person name="Wincker P."/>
            <person name="Chourrout D."/>
        </authorList>
    </citation>
    <scope>NUCLEOTIDE SEQUENCE [LARGE SCALE GENOMIC DNA]</scope>
</reference>
<evidence type="ECO:0000256" key="6">
    <source>
        <dbReference type="ARBA" id="ARBA00022824"/>
    </source>
</evidence>
<evidence type="ECO:0000256" key="9">
    <source>
        <dbReference type="ARBA" id="ARBA00032329"/>
    </source>
</evidence>
<dbReference type="AlphaFoldDB" id="E4X3B2"/>
<dbReference type="Proteomes" id="UP000001307">
    <property type="component" value="Unassembled WGS sequence"/>
</dbReference>
<name>E4X3B2_OIKDI</name>
<evidence type="ECO:0000256" key="1">
    <source>
        <dbReference type="ARBA" id="ARBA00004240"/>
    </source>
</evidence>
<dbReference type="GO" id="GO:0016055">
    <property type="term" value="P:Wnt signaling pathway"/>
    <property type="evidence" value="ECO:0007669"/>
    <property type="project" value="UniProtKB-KW"/>
</dbReference>
<keyword evidence="4" id="KW-0879">Wnt signaling pathway</keyword>
<dbReference type="PANTHER" id="PTHR17600:SF2">
    <property type="entry name" value="LRP CHAPERONE MESD"/>
    <property type="match status" value="1"/>
</dbReference>
<sequence length="233" mass="27044">MRDEWFLAAVCFLASAELAFGDDRLDHKEINPRKLEEAFSEDDEIESDEDLPIHERGPLRGRRQLDLSKLDMSDPLSVTAASKAGQSIMVFVDIRGDPTEGERDQITLFWEANLLNAHSIEAKRFMIKSDRVIFQLDHGENIIELAAVLRREDRCFSFEVESVYFLCPGHPQWDPKNPSATRKSLKDEGKWKGNDWRPEGWKERLEYTMDTEDKLAPKKKSNFKWKKSVKTEL</sequence>
<dbReference type="InParanoid" id="E4X3B2"/>
<keyword evidence="7" id="KW-0143">Chaperone</keyword>
<evidence type="ECO:0000256" key="8">
    <source>
        <dbReference type="ARBA" id="ARBA00030724"/>
    </source>
</evidence>
<evidence type="ECO:0000256" key="2">
    <source>
        <dbReference type="ARBA" id="ARBA00011068"/>
    </source>
</evidence>
<evidence type="ECO:0000313" key="12">
    <source>
        <dbReference type="EMBL" id="CBY18116.1"/>
    </source>
</evidence>
<comment type="similarity">
    <text evidence="2">Belongs to the MESD family.</text>
</comment>
<protein>
    <recommendedName>
        <fullName evidence="3">LRP chaperone MESD</fullName>
    </recommendedName>
    <alternativeName>
        <fullName evidence="10">LDLR chaperone MESD</fullName>
    </alternativeName>
    <alternativeName>
        <fullName evidence="8">Mesoderm development candidate 2</fullName>
    </alternativeName>
    <alternativeName>
        <fullName evidence="9">Mesoderm development protein</fullName>
    </alternativeName>
</protein>
<evidence type="ECO:0000256" key="5">
    <source>
        <dbReference type="ARBA" id="ARBA00022729"/>
    </source>
</evidence>
<dbReference type="GO" id="GO:0006457">
    <property type="term" value="P:protein folding"/>
    <property type="evidence" value="ECO:0007669"/>
    <property type="project" value="InterPro"/>
</dbReference>
<evidence type="ECO:0000256" key="4">
    <source>
        <dbReference type="ARBA" id="ARBA00022687"/>
    </source>
</evidence>
<dbReference type="Pfam" id="PF10185">
    <property type="entry name" value="Mesd"/>
    <property type="match status" value="1"/>
</dbReference>
<proteinExistence type="inferred from homology"/>
<gene>
    <name evidence="12" type="ORF">GSOID_T00017753001</name>
</gene>
<feature type="chain" id="PRO_5003192583" description="LRP chaperone MESD" evidence="11">
    <location>
        <begin position="22"/>
        <end position="233"/>
    </location>
</feature>
<keyword evidence="5 11" id="KW-0732">Signal</keyword>
<evidence type="ECO:0000256" key="3">
    <source>
        <dbReference type="ARBA" id="ARBA00022290"/>
    </source>
</evidence>
<evidence type="ECO:0000256" key="11">
    <source>
        <dbReference type="SAM" id="SignalP"/>
    </source>
</evidence>
<dbReference type="PANTHER" id="PTHR17600">
    <property type="entry name" value="MESODERM DEVELOPMENT CANDIDATE 2"/>
    <property type="match status" value="1"/>
</dbReference>
<feature type="signal peptide" evidence="11">
    <location>
        <begin position="1"/>
        <end position="21"/>
    </location>
</feature>
<dbReference type="Gene3D" id="3.30.70.260">
    <property type="match status" value="1"/>
</dbReference>
<keyword evidence="13" id="KW-1185">Reference proteome</keyword>
<dbReference type="OrthoDB" id="75833at2759"/>
<evidence type="ECO:0000256" key="10">
    <source>
        <dbReference type="ARBA" id="ARBA00033472"/>
    </source>
</evidence>
<keyword evidence="6" id="KW-0256">Endoplasmic reticulum</keyword>
<organism evidence="12">
    <name type="scientific">Oikopleura dioica</name>
    <name type="common">Tunicate</name>
    <dbReference type="NCBI Taxonomy" id="34765"/>
    <lineage>
        <taxon>Eukaryota</taxon>
        <taxon>Metazoa</taxon>
        <taxon>Chordata</taxon>
        <taxon>Tunicata</taxon>
        <taxon>Appendicularia</taxon>
        <taxon>Copelata</taxon>
        <taxon>Oikopleuridae</taxon>
        <taxon>Oikopleura</taxon>
    </lineage>
</organism>
<dbReference type="GO" id="GO:0005783">
    <property type="term" value="C:endoplasmic reticulum"/>
    <property type="evidence" value="ECO:0007669"/>
    <property type="project" value="UniProtKB-SubCell"/>
</dbReference>
<accession>E4X3B2</accession>
<evidence type="ECO:0000256" key="7">
    <source>
        <dbReference type="ARBA" id="ARBA00023186"/>
    </source>
</evidence>
<evidence type="ECO:0000313" key="13">
    <source>
        <dbReference type="Proteomes" id="UP000001307"/>
    </source>
</evidence>
<dbReference type="FunCoup" id="E4X3B2">
    <property type="interactions" value="765"/>
</dbReference>
<comment type="subcellular location">
    <subcellularLocation>
        <location evidence="1">Endoplasmic reticulum</location>
    </subcellularLocation>
</comment>
<dbReference type="InterPro" id="IPR019330">
    <property type="entry name" value="MESD"/>
</dbReference>
<dbReference type="EMBL" id="FN653023">
    <property type="protein sequence ID" value="CBY18116.1"/>
    <property type="molecule type" value="Genomic_DNA"/>
</dbReference>